<dbReference type="KEGG" id="bfc:BacF7301_25180"/>
<protein>
    <submittedName>
        <fullName evidence="1">Uncharacterized protein</fullName>
    </submittedName>
</protein>
<organism evidence="1 2">
    <name type="scientific">Bacteroides faecium</name>
    <dbReference type="NCBI Taxonomy" id="2715212"/>
    <lineage>
        <taxon>Bacteria</taxon>
        <taxon>Pseudomonadati</taxon>
        <taxon>Bacteroidota</taxon>
        <taxon>Bacteroidia</taxon>
        <taxon>Bacteroidales</taxon>
        <taxon>Bacteroidaceae</taxon>
        <taxon>Bacteroides</taxon>
    </lineage>
</organism>
<proteinExistence type="predicted"/>
<reference evidence="1 2" key="1">
    <citation type="submission" date="2020-03" db="EMBL/GenBank/DDBJ databases">
        <title>Genomic analysis of Bacteroides faecium CBA7301.</title>
        <authorList>
            <person name="Kim J."/>
            <person name="Roh S.W."/>
        </authorList>
    </citation>
    <scope>NUCLEOTIDE SEQUENCE [LARGE SCALE GENOMIC DNA]</scope>
    <source>
        <strain evidence="1 2">CBA7301</strain>
    </source>
</reference>
<keyword evidence="2" id="KW-1185">Reference proteome</keyword>
<dbReference type="GeneID" id="82174150"/>
<evidence type="ECO:0000313" key="2">
    <source>
        <dbReference type="Proteomes" id="UP000501780"/>
    </source>
</evidence>
<dbReference type="Proteomes" id="UP000501780">
    <property type="component" value="Chromosome"/>
</dbReference>
<dbReference type="AlphaFoldDB" id="A0A6H0KVR9"/>
<gene>
    <name evidence="1" type="ORF">BacF7301_25180</name>
</gene>
<evidence type="ECO:0000313" key="1">
    <source>
        <dbReference type="EMBL" id="QIU97243.1"/>
    </source>
</evidence>
<dbReference type="EMBL" id="CP050831">
    <property type="protein sequence ID" value="QIU97243.1"/>
    <property type="molecule type" value="Genomic_DNA"/>
</dbReference>
<sequence>MDAMLNLSYNQILNLVQQLPPRSKLKLGRTLTQQATRAELKHFLDTFRTDEITEDDILAEVKQVRKERYERRKKETGNR</sequence>
<dbReference type="RefSeq" id="WP_073344453.1">
    <property type="nucleotide sequence ID" value="NZ_CP050831.1"/>
</dbReference>
<name>A0A6H0KVR9_9BACE</name>
<accession>A0A6H0KVR9</accession>